<gene>
    <name evidence="2" type="ORF">E2C01_034975</name>
</gene>
<keyword evidence="1" id="KW-0472">Membrane</keyword>
<dbReference type="AlphaFoldDB" id="A0A5B7F704"/>
<keyword evidence="3" id="KW-1185">Reference proteome</keyword>
<comment type="caution">
    <text evidence="2">The sequence shown here is derived from an EMBL/GenBank/DDBJ whole genome shotgun (WGS) entry which is preliminary data.</text>
</comment>
<accession>A0A5B7F704</accession>
<evidence type="ECO:0000313" key="2">
    <source>
        <dbReference type="EMBL" id="MPC41385.1"/>
    </source>
</evidence>
<feature type="transmembrane region" description="Helical" evidence="1">
    <location>
        <begin position="73"/>
        <end position="90"/>
    </location>
</feature>
<keyword evidence="1" id="KW-1133">Transmembrane helix</keyword>
<dbReference type="EMBL" id="VSRR010005037">
    <property type="protein sequence ID" value="MPC41385.1"/>
    <property type="molecule type" value="Genomic_DNA"/>
</dbReference>
<sequence>MGSITTTIVALPPPPSPPTAVITTTTTTNNNINSNTTTTNNVDDDTQCRRRCSHCRSSSVSGPRPISSSVKDLILAITITTIITTTITITANNNTYNGSNNYFHFILNINDFTTLVSLNFLASRTFFLFYSTQSTCLHLNLVTPYIHVLPPARVFLNSFTFYFDVPSLHFISSNLAVLIA</sequence>
<name>A0A5B7F704_PORTR</name>
<reference evidence="2 3" key="1">
    <citation type="submission" date="2019-05" db="EMBL/GenBank/DDBJ databases">
        <title>Another draft genome of Portunus trituberculatus and its Hox gene families provides insights of decapod evolution.</title>
        <authorList>
            <person name="Jeong J.-H."/>
            <person name="Song I."/>
            <person name="Kim S."/>
            <person name="Choi T."/>
            <person name="Kim D."/>
            <person name="Ryu S."/>
            <person name="Kim W."/>
        </authorList>
    </citation>
    <scope>NUCLEOTIDE SEQUENCE [LARGE SCALE GENOMIC DNA]</scope>
    <source>
        <tissue evidence="2">Muscle</tissue>
    </source>
</reference>
<dbReference type="Proteomes" id="UP000324222">
    <property type="component" value="Unassembled WGS sequence"/>
</dbReference>
<evidence type="ECO:0000256" key="1">
    <source>
        <dbReference type="SAM" id="Phobius"/>
    </source>
</evidence>
<proteinExistence type="predicted"/>
<organism evidence="2 3">
    <name type="scientific">Portunus trituberculatus</name>
    <name type="common">Swimming crab</name>
    <name type="synonym">Neptunus trituberculatus</name>
    <dbReference type="NCBI Taxonomy" id="210409"/>
    <lineage>
        <taxon>Eukaryota</taxon>
        <taxon>Metazoa</taxon>
        <taxon>Ecdysozoa</taxon>
        <taxon>Arthropoda</taxon>
        <taxon>Crustacea</taxon>
        <taxon>Multicrustacea</taxon>
        <taxon>Malacostraca</taxon>
        <taxon>Eumalacostraca</taxon>
        <taxon>Eucarida</taxon>
        <taxon>Decapoda</taxon>
        <taxon>Pleocyemata</taxon>
        <taxon>Brachyura</taxon>
        <taxon>Eubrachyura</taxon>
        <taxon>Portunoidea</taxon>
        <taxon>Portunidae</taxon>
        <taxon>Portuninae</taxon>
        <taxon>Portunus</taxon>
    </lineage>
</organism>
<keyword evidence="1" id="KW-0812">Transmembrane</keyword>
<protein>
    <submittedName>
        <fullName evidence="2">Uncharacterized protein</fullName>
    </submittedName>
</protein>
<feature type="transmembrane region" description="Helical" evidence="1">
    <location>
        <begin position="102"/>
        <end position="122"/>
    </location>
</feature>
<evidence type="ECO:0000313" key="3">
    <source>
        <dbReference type="Proteomes" id="UP000324222"/>
    </source>
</evidence>